<evidence type="ECO:0000259" key="6">
    <source>
        <dbReference type="PROSITE" id="PS50931"/>
    </source>
</evidence>
<dbReference type="InterPro" id="IPR036388">
    <property type="entry name" value="WH-like_DNA-bd_sf"/>
</dbReference>
<keyword evidence="3" id="KW-0238">DNA-binding</keyword>
<dbReference type="CDD" id="cd08411">
    <property type="entry name" value="PBP2_OxyR"/>
    <property type="match status" value="1"/>
</dbReference>
<dbReference type="InterPro" id="IPR036390">
    <property type="entry name" value="WH_DNA-bd_sf"/>
</dbReference>
<evidence type="ECO:0000256" key="3">
    <source>
        <dbReference type="ARBA" id="ARBA00023125"/>
    </source>
</evidence>
<dbReference type="Proteomes" id="UP000463939">
    <property type="component" value="Chromosome"/>
</dbReference>
<dbReference type="SUPFAM" id="SSF46785">
    <property type="entry name" value="Winged helix' DNA-binding domain"/>
    <property type="match status" value="1"/>
</dbReference>
<dbReference type="GO" id="GO:0032993">
    <property type="term" value="C:protein-DNA complex"/>
    <property type="evidence" value="ECO:0007669"/>
    <property type="project" value="TreeGrafter"/>
</dbReference>
<dbReference type="GO" id="GO:0003677">
    <property type="term" value="F:DNA binding"/>
    <property type="evidence" value="ECO:0007669"/>
    <property type="project" value="UniProtKB-KW"/>
</dbReference>
<evidence type="ECO:0000256" key="5">
    <source>
        <dbReference type="ARBA" id="ARBA00023163"/>
    </source>
</evidence>
<organism evidence="7 8">
    <name type="scientific">Sulfuriferula nivalis</name>
    <dbReference type="NCBI Taxonomy" id="2675298"/>
    <lineage>
        <taxon>Bacteria</taxon>
        <taxon>Pseudomonadati</taxon>
        <taxon>Pseudomonadota</taxon>
        <taxon>Betaproteobacteria</taxon>
        <taxon>Nitrosomonadales</taxon>
        <taxon>Sulfuricellaceae</taxon>
        <taxon>Sulfuriferula</taxon>
    </lineage>
</organism>
<dbReference type="PRINTS" id="PR00039">
    <property type="entry name" value="HTHLYSR"/>
</dbReference>
<dbReference type="InterPro" id="IPR000847">
    <property type="entry name" value="LysR_HTH_N"/>
</dbReference>
<dbReference type="Gene3D" id="1.10.10.10">
    <property type="entry name" value="Winged helix-like DNA-binding domain superfamily/Winged helix DNA-binding domain"/>
    <property type="match status" value="1"/>
</dbReference>
<keyword evidence="2" id="KW-0805">Transcription regulation</keyword>
<reference evidence="8" key="1">
    <citation type="submission" date="2019-11" db="EMBL/GenBank/DDBJ databases">
        <title>Isolation and characterization of a novel species in the genus Sulfuriferula.</title>
        <authorList>
            <person name="Mochizuki J."/>
            <person name="Kojima H."/>
            <person name="Fukui M."/>
        </authorList>
    </citation>
    <scope>NUCLEOTIDE SEQUENCE [LARGE SCALE GENOMIC DNA]</scope>
    <source>
        <strain evidence="8">SGTM</strain>
    </source>
</reference>
<evidence type="ECO:0000313" key="7">
    <source>
        <dbReference type="EMBL" id="BBO99366.1"/>
    </source>
</evidence>
<evidence type="ECO:0000256" key="2">
    <source>
        <dbReference type="ARBA" id="ARBA00023015"/>
    </source>
</evidence>
<feature type="domain" description="HTH lysR-type" evidence="6">
    <location>
        <begin position="1"/>
        <end position="58"/>
    </location>
</feature>
<sequence length="314" mass="34375">MTLTELRYIVAVARERHFGRAAEACFVSQPTLSVAIKKLEDELGVALFERGNNEISVTPVGERIVDQAAQILEQTQSLKLLAQQGKNPLVGTFKIGSLYTIAPYLLPYLIPALQEIAPQMPLQLEENFTRKLAEKLRLGELDVIIVSLPFDEPGMETLMLYHEPFNVVLPVHHPWANKSSIAAVELSGENMLLLGDGHCFRDQVLQACPALNRSAASSGTIQKTLESSSLETIRYMVASGTGITIMPCTAATSATVNQGLLKFIPFAHPVPTRPVVLAWRKSYPRMAAIEALRRAILQCPLSCVDFVPSAALDS</sequence>
<dbReference type="AlphaFoldDB" id="A0A809SBR0"/>
<dbReference type="Gene3D" id="3.40.190.10">
    <property type="entry name" value="Periplasmic binding protein-like II"/>
    <property type="match status" value="2"/>
</dbReference>
<evidence type="ECO:0000256" key="4">
    <source>
        <dbReference type="ARBA" id="ARBA00023159"/>
    </source>
</evidence>
<keyword evidence="8" id="KW-1185">Reference proteome</keyword>
<dbReference type="FunFam" id="1.10.10.10:FF:000001">
    <property type="entry name" value="LysR family transcriptional regulator"/>
    <property type="match status" value="1"/>
</dbReference>
<dbReference type="PROSITE" id="PS50931">
    <property type="entry name" value="HTH_LYSR"/>
    <property type="match status" value="1"/>
</dbReference>
<gene>
    <name evidence="7" type="ORF">SFSGTM_00750</name>
</gene>
<dbReference type="EMBL" id="AP021881">
    <property type="protein sequence ID" value="BBO99366.1"/>
    <property type="molecule type" value="Genomic_DNA"/>
</dbReference>
<protein>
    <submittedName>
        <fullName evidence="7">LysR family transcriptional regulator</fullName>
    </submittedName>
</protein>
<dbReference type="InterPro" id="IPR005119">
    <property type="entry name" value="LysR_subst-bd"/>
</dbReference>
<dbReference type="SUPFAM" id="SSF53850">
    <property type="entry name" value="Periplasmic binding protein-like II"/>
    <property type="match status" value="1"/>
</dbReference>
<dbReference type="KEGG" id="sniv:SFSGTM_00750"/>
<dbReference type="RefSeq" id="WP_162083429.1">
    <property type="nucleotide sequence ID" value="NZ_AP021881.1"/>
</dbReference>
<keyword evidence="4" id="KW-0010">Activator</keyword>
<accession>A0A809SBR0</accession>
<dbReference type="Pfam" id="PF03466">
    <property type="entry name" value="LysR_substrate"/>
    <property type="match status" value="1"/>
</dbReference>
<proteinExistence type="inferred from homology"/>
<name>A0A809SBR0_9PROT</name>
<keyword evidence="5" id="KW-0804">Transcription</keyword>
<dbReference type="Pfam" id="PF00126">
    <property type="entry name" value="HTH_1"/>
    <property type="match status" value="1"/>
</dbReference>
<dbReference type="PANTHER" id="PTHR30346:SF26">
    <property type="entry name" value="HYDROGEN PEROXIDE-INDUCIBLE GENES ACTIVATOR"/>
    <property type="match status" value="1"/>
</dbReference>
<dbReference type="GO" id="GO:0003700">
    <property type="term" value="F:DNA-binding transcription factor activity"/>
    <property type="evidence" value="ECO:0007669"/>
    <property type="project" value="InterPro"/>
</dbReference>
<comment type="similarity">
    <text evidence="1">Belongs to the LysR transcriptional regulatory family.</text>
</comment>
<evidence type="ECO:0000256" key="1">
    <source>
        <dbReference type="ARBA" id="ARBA00009437"/>
    </source>
</evidence>
<dbReference type="PANTHER" id="PTHR30346">
    <property type="entry name" value="TRANSCRIPTIONAL DUAL REGULATOR HCAR-RELATED"/>
    <property type="match status" value="1"/>
</dbReference>
<evidence type="ECO:0000313" key="8">
    <source>
        <dbReference type="Proteomes" id="UP000463939"/>
    </source>
</evidence>